<evidence type="ECO:0000256" key="2">
    <source>
        <dbReference type="ARBA" id="ARBA00022692"/>
    </source>
</evidence>
<gene>
    <name evidence="6" type="ORF">acsn021_13340</name>
</gene>
<keyword evidence="7" id="KW-1185">Reference proteome</keyword>
<keyword evidence="3" id="KW-1133">Transmembrane helix</keyword>
<proteinExistence type="predicted"/>
<dbReference type="PANTHER" id="PTHR24221">
    <property type="entry name" value="ATP-BINDING CASSETTE SUB-FAMILY B"/>
    <property type="match status" value="1"/>
</dbReference>
<keyword evidence="2" id="KW-0812">Transmembrane</keyword>
<dbReference type="GO" id="GO:0005524">
    <property type="term" value="F:ATP binding"/>
    <property type="evidence" value="ECO:0007669"/>
    <property type="project" value="InterPro"/>
</dbReference>
<evidence type="ECO:0000256" key="1">
    <source>
        <dbReference type="ARBA" id="ARBA00004651"/>
    </source>
</evidence>
<dbReference type="Gene3D" id="3.40.50.300">
    <property type="entry name" value="P-loop containing nucleotide triphosphate hydrolases"/>
    <property type="match status" value="1"/>
</dbReference>
<dbReference type="InterPro" id="IPR027417">
    <property type="entry name" value="P-loop_NTPase"/>
</dbReference>
<dbReference type="AlphaFoldDB" id="A0A6S6R2L5"/>
<dbReference type="Proteomes" id="UP000515561">
    <property type="component" value="Chromosome"/>
</dbReference>
<name>A0A6S6R2L5_9FIRM</name>
<evidence type="ECO:0000313" key="7">
    <source>
        <dbReference type="Proteomes" id="UP000515561"/>
    </source>
</evidence>
<dbReference type="InterPro" id="IPR039421">
    <property type="entry name" value="Type_1_exporter"/>
</dbReference>
<organism evidence="6 7">
    <name type="scientific">Anaerocolumna cellulosilytica</name>
    <dbReference type="NCBI Taxonomy" id="433286"/>
    <lineage>
        <taxon>Bacteria</taxon>
        <taxon>Bacillati</taxon>
        <taxon>Bacillota</taxon>
        <taxon>Clostridia</taxon>
        <taxon>Lachnospirales</taxon>
        <taxon>Lachnospiraceae</taxon>
        <taxon>Anaerocolumna</taxon>
    </lineage>
</organism>
<dbReference type="GO" id="GO:0042626">
    <property type="term" value="F:ATPase-coupled transmembrane transporter activity"/>
    <property type="evidence" value="ECO:0007669"/>
    <property type="project" value="TreeGrafter"/>
</dbReference>
<sequence length="168" mass="18628">MEALSVFSGGKTIGILESFCGSSLAAGYYWLDGGITAGEFVNCIILPMFLTGLLSSLFIDLTSYKNFMLSKRSIDTLRLEEEENDSGKAFKPKENTIQLYNVSFAYDREPILRNVSFTAKSGELTAIVRESGSGKSTLLSLLAKYYEALEGILLLVESVLREYEQKPY</sequence>
<accession>A0A6S6R2L5</accession>
<dbReference type="GO" id="GO:0016887">
    <property type="term" value="F:ATP hydrolysis activity"/>
    <property type="evidence" value="ECO:0007669"/>
    <property type="project" value="InterPro"/>
</dbReference>
<evidence type="ECO:0000259" key="5">
    <source>
        <dbReference type="Pfam" id="PF00005"/>
    </source>
</evidence>
<reference evidence="6 7" key="1">
    <citation type="journal article" date="2016" name="Int. J. Syst. Evol. Microbiol.">
        <title>Descriptions of Anaerotaenia torta gen. nov., sp. nov. and Anaerocolumna cellulosilytica gen. nov., sp. nov. isolated from a methanogenic reactor of cattle waste.</title>
        <authorList>
            <person name="Uek A."/>
            <person name="Ohtaki Y."/>
            <person name="Kaku N."/>
            <person name="Ueki K."/>
        </authorList>
    </citation>
    <scope>NUCLEOTIDE SEQUENCE [LARGE SCALE GENOMIC DNA]</scope>
    <source>
        <strain evidence="6 7">SN021</strain>
    </source>
</reference>
<dbReference type="Gene3D" id="1.20.1560.10">
    <property type="entry name" value="ABC transporter type 1, transmembrane domain"/>
    <property type="match status" value="1"/>
</dbReference>
<evidence type="ECO:0000256" key="3">
    <source>
        <dbReference type="ARBA" id="ARBA00022989"/>
    </source>
</evidence>
<protein>
    <recommendedName>
        <fullName evidence="5">ABC transporter domain-containing protein</fullName>
    </recommendedName>
</protein>
<dbReference type="InterPro" id="IPR036640">
    <property type="entry name" value="ABC1_TM_sf"/>
</dbReference>
<dbReference type="EMBL" id="AP023367">
    <property type="protein sequence ID" value="BCJ93765.1"/>
    <property type="molecule type" value="Genomic_DNA"/>
</dbReference>
<dbReference type="InterPro" id="IPR003439">
    <property type="entry name" value="ABC_transporter-like_ATP-bd"/>
</dbReference>
<dbReference type="SUPFAM" id="SSF52540">
    <property type="entry name" value="P-loop containing nucleoside triphosphate hydrolases"/>
    <property type="match status" value="1"/>
</dbReference>
<dbReference type="GO" id="GO:0005886">
    <property type="term" value="C:plasma membrane"/>
    <property type="evidence" value="ECO:0007669"/>
    <property type="project" value="UniProtKB-SubCell"/>
</dbReference>
<evidence type="ECO:0000256" key="4">
    <source>
        <dbReference type="ARBA" id="ARBA00023136"/>
    </source>
</evidence>
<evidence type="ECO:0000313" key="6">
    <source>
        <dbReference type="EMBL" id="BCJ93765.1"/>
    </source>
</evidence>
<dbReference type="PANTHER" id="PTHR24221:SF654">
    <property type="entry name" value="ATP-BINDING CASSETTE SUB-FAMILY B MEMBER 6"/>
    <property type="match status" value="1"/>
</dbReference>
<feature type="domain" description="ABC transporter" evidence="5">
    <location>
        <begin position="112"/>
        <end position="159"/>
    </location>
</feature>
<dbReference type="KEGG" id="acel:acsn021_13340"/>
<dbReference type="Pfam" id="PF00005">
    <property type="entry name" value="ABC_tran"/>
    <property type="match status" value="1"/>
</dbReference>
<comment type="subcellular location">
    <subcellularLocation>
        <location evidence="1">Cell membrane</location>
        <topology evidence="1">Multi-pass membrane protein</topology>
    </subcellularLocation>
</comment>
<keyword evidence="4" id="KW-0472">Membrane</keyword>
<dbReference type="RefSeq" id="WP_184092445.1">
    <property type="nucleotide sequence ID" value="NZ_AP023367.1"/>
</dbReference>